<organism evidence="2 3">
    <name type="scientific">Pendulispora brunnea</name>
    <dbReference type="NCBI Taxonomy" id="2905690"/>
    <lineage>
        <taxon>Bacteria</taxon>
        <taxon>Pseudomonadati</taxon>
        <taxon>Myxococcota</taxon>
        <taxon>Myxococcia</taxon>
        <taxon>Myxococcales</taxon>
        <taxon>Sorangiineae</taxon>
        <taxon>Pendulisporaceae</taxon>
        <taxon>Pendulispora</taxon>
    </lineage>
</organism>
<evidence type="ECO:0000313" key="2">
    <source>
        <dbReference type="EMBL" id="WXA98256.1"/>
    </source>
</evidence>
<evidence type="ECO:0000313" key="3">
    <source>
        <dbReference type="Proteomes" id="UP001379533"/>
    </source>
</evidence>
<dbReference type="InterPro" id="IPR034904">
    <property type="entry name" value="FSCA_dom_sf"/>
</dbReference>
<evidence type="ECO:0000259" key="1">
    <source>
        <dbReference type="Pfam" id="PF01106"/>
    </source>
</evidence>
<sequence length="116" mass="12089">MVCSLANSVRASVNAKTPPAPAIPANKSALREPVEKLCRDVLAPLVHADGGILFLVSVTAEDVHIHLGGACAGCPGAAITRDRMLEPAIKTLLPKARLTVTTGFRVPEGAQKFDVP</sequence>
<dbReference type="RefSeq" id="WP_394848869.1">
    <property type="nucleotide sequence ID" value="NZ_CP089982.1"/>
</dbReference>
<protein>
    <submittedName>
        <fullName evidence="2">NifU family protein</fullName>
    </submittedName>
</protein>
<dbReference type="Pfam" id="PF01106">
    <property type="entry name" value="NifU"/>
    <property type="match status" value="1"/>
</dbReference>
<accession>A0ABZ2KPJ5</accession>
<dbReference type="Proteomes" id="UP001379533">
    <property type="component" value="Chromosome"/>
</dbReference>
<dbReference type="Gene3D" id="3.30.300.130">
    <property type="entry name" value="Fe-S cluster assembly (FSCA)"/>
    <property type="match status" value="1"/>
</dbReference>
<keyword evidence="3" id="KW-1185">Reference proteome</keyword>
<dbReference type="SUPFAM" id="SSF117916">
    <property type="entry name" value="Fe-S cluster assembly (FSCA) domain-like"/>
    <property type="match status" value="1"/>
</dbReference>
<name>A0ABZ2KPJ5_9BACT</name>
<feature type="domain" description="NIF system FeS cluster assembly NifU C-terminal" evidence="1">
    <location>
        <begin position="42"/>
        <end position="95"/>
    </location>
</feature>
<proteinExistence type="predicted"/>
<reference evidence="2 3" key="1">
    <citation type="submission" date="2021-12" db="EMBL/GenBank/DDBJ databases">
        <title>Discovery of the Pendulisporaceae a myxobacterial family with distinct sporulation behavior and unique specialized metabolism.</title>
        <authorList>
            <person name="Garcia R."/>
            <person name="Popoff A."/>
            <person name="Bader C.D."/>
            <person name="Loehr J."/>
            <person name="Walesch S."/>
            <person name="Walt C."/>
            <person name="Boldt J."/>
            <person name="Bunk B."/>
            <person name="Haeckl F.J.F.P.J."/>
            <person name="Gunesch A.P."/>
            <person name="Birkelbach J."/>
            <person name="Nuebel U."/>
            <person name="Pietschmann T."/>
            <person name="Bach T."/>
            <person name="Mueller R."/>
        </authorList>
    </citation>
    <scope>NUCLEOTIDE SEQUENCE [LARGE SCALE GENOMIC DNA]</scope>
    <source>
        <strain evidence="2 3">MSr12523</strain>
    </source>
</reference>
<gene>
    <name evidence="2" type="ORF">LZC95_15615</name>
</gene>
<dbReference type="InterPro" id="IPR001075">
    <property type="entry name" value="NIF_FeS_clus_asmbl_NifU_C"/>
</dbReference>
<dbReference type="EMBL" id="CP089982">
    <property type="protein sequence ID" value="WXA98256.1"/>
    <property type="molecule type" value="Genomic_DNA"/>
</dbReference>